<dbReference type="NCBIfam" id="NF003085">
    <property type="entry name" value="PRK04012.1-5"/>
    <property type="match status" value="1"/>
</dbReference>
<proteinExistence type="inferred from homology"/>
<comment type="caution">
    <text evidence="6">The sequence shown here is derived from an EMBL/GenBank/DDBJ whole genome shotgun (WGS) entry which is preliminary data.</text>
</comment>
<dbReference type="PROSITE" id="PS50832">
    <property type="entry name" value="S1_IF1_TYPE"/>
    <property type="match status" value="1"/>
</dbReference>
<dbReference type="Gene3D" id="2.40.50.140">
    <property type="entry name" value="Nucleic acid-binding proteins"/>
    <property type="match status" value="1"/>
</dbReference>
<name>A0A133V7W8_9EURY</name>
<sequence>MARLRLPKDNEVLGLVEKTFGSGHLRVRCKDGLTRMCRIPGRMRKRTWIREGDVVIVEPWQVQSDEKADIVYRYTRTQVKWLSQKGIWNE</sequence>
<keyword evidence="2 3" id="KW-0396">Initiation factor</keyword>
<dbReference type="GO" id="GO:0003723">
    <property type="term" value="F:RNA binding"/>
    <property type="evidence" value="ECO:0007669"/>
    <property type="project" value="InterPro"/>
</dbReference>
<dbReference type="NCBIfam" id="NF003084">
    <property type="entry name" value="PRK04012.1-3"/>
    <property type="match status" value="1"/>
</dbReference>
<dbReference type="InterPro" id="IPR006196">
    <property type="entry name" value="RNA-binding_domain_S1_IF1"/>
</dbReference>
<comment type="similarity">
    <text evidence="2 4">Belongs to the eIF-1A family.</text>
</comment>
<feature type="domain" description="S1-like" evidence="5">
    <location>
        <begin position="2"/>
        <end position="75"/>
    </location>
</feature>
<dbReference type="PATRIC" id="fig|1698274.3.peg.8"/>
<dbReference type="CDD" id="cd05793">
    <property type="entry name" value="S1_IF1A"/>
    <property type="match status" value="1"/>
</dbReference>
<reference evidence="6 7" key="1">
    <citation type="journal article" date="2016" name="Sci. Rep.">
        <title>Metabolic traits of an uncultured archaeal lineage -MSBL1- from brine pools of the Red Sea.</title>
        <authorList>
            <person name="Mwirichia R."/>
            <person name="Alam I."/>
            <person name="Rashid M."/>
            <person name="Vinu M."/>
            <person name="Ba-Alawi W."/>
            <person name="Anthony Kamau A."/>
            <person name="Kamanda Ngugi D."/>
            <person name="Goker M."/>
            <person name="Klenk H.P."/>
            <person name="Bajic V."/>
            <person name="Stingl U."/>
        </authorList>
    </citation>
    <scope>NUCLEOTIDE SEQUENCE [LARGE SCALE GENOMIC DNA]</scope>
    <source>
        <strain evidence="6">SCGC-AAA261F17</strain>
    </source>
</reference>
<gene>
    <name evidence="2" type="primary">eif1a</name>
    <name evidence="6" type="ORF">AKJ44_00030</name>
</gene>
<dbReference type="AlphaFoldDB" id="A0A133V7W8"/>
<evidence type="ECO:0000256" key="3">
    <source>
        <dbReference type="PROSITE-ProRule" id="PRU00181"/>
    </source>
</evidence>
<organism evidence="6 7">
    <name type="scientific">candidate division MSBL1 archaeon SCGC-AAA261F17</name>
    <dbReference type="NCBI Taxonomy" id="1698274"/>
    <lineage>
        <taxon>Archaea</taxon>
        <taxon>Methanobacteriati</taxon>
        <taxon>Methanobacteriota</taxon>
        <taxon>candidate division MSBL1</taxon>
    </lineage>
</organism>
<evidence type="ECO:0000256" key="2">
    <source>
        <dbReference type="HAMAP-Rule" id="MF_00216"/>
    </source>
</evidence>
<protein>
    <recommendedName>
        <fullName evidence="2">Translation initiation factor 1A</fullName>
        <shortName evidence="2">aIF-1A</shortName>
    </recommendedName>
</protein>
<dbReference type="HAMAP" id="MF_00216">
    <property type="entry name" value="aIF_1A"/>
    <property type="match status" value="1"/>
</dbReference>
<dbReference type="NCBIfam" id="TIGR00523">
    <property type="entry name" value="eIF-1A"/>
    <property type="match status" value="1"/>
</dbReference>
<evidence type="ECO:0000313" key="7">
    <source>
        <dbReference type="Proteomes" id="UP000070035"/>
    </source>
</evidence>
<dbReference type="PANTHER" id="PTHR21668">
    <property type="entry name" value="EIF-1A"/>
    <property type="match status" value="1"/>
</dbReference>
<evidence type="ECO:0000256" key="4">
    <source>
        <dbReference type="RuleBase" id="RU004364"/>
    </source>
</evidence>
<keyword evidence="7" id="KW-1185">Reference proteome</keyword>
<dbReference type="SMART" id="SM00652">
    <property type="entry name" value="eIF1a"/>
    <property type="match status" value="1"/>
</dbReference>
<keyword evidence="2 3" id="KW-0648">Protein biosynthesis</keyword>
<dbReference type="SUPFAM" id="SSF50249">
    <property type="entry name" value="Nucleic acid-binding proteins"/>
    <property type="match status" value="1"/>
</dbReference>
<dbReference type="InterPro" id="IPR001253">
    <property type="entry name" value="TIF_eIF-1A"/>
</dbReference>
<evidence type="ECO:0000313" key="6">
    <source>
        <dbReference type="EMBL" id="KXB02539.1"/>
    </source>
</evidence>
<comment type="function">
    <text evidence="1 2">Seems to be required for maximal rate of protein biosynthesis. Enhances ribosome dissociation into subunits and stabilizes the binding of the initiator Met-tRNA(I) to 40 S ribosomal subunits.</text>
</comment>
<dbReference type="Pfam" id="PF01176">
    <property type="entry name" value="eIF-1a"/>
    <property type="match status" value="1"/>
</dbReference>
<evidence type="ECO:0000256" key="1">
    <source>
        <dbReference type="ARBA" id="ARBA00025502"/>
    </source>
</evidence>
<dbReference type="GO" id="GO:0003743">
    <property type="term" value="F:translation initiation factor activity"/>
    <property type="evidence" value="ECO:0007669"/>
    <property type="project" value="UniProtKB-UniRule"/>
</dbReference>
<dbReference type="InterPro" id="IPR012340">
    <property type="entry name" value="NA-bd_OB-fold"/>
</dbReference>
<dbReference type="Proteomes" id="UP000070035">
    <property type="component" value="Unassembled WGS sequence"/>
</dbReference>
<evidence type="ECO:0000259" key="5">
    <source>
        <dbReference type="PROSITE" id="PS50832"/>
    </source>
</evidence>
<dbReference type="EMBL" id="LHXY01000001">
    <property type="protein sequence ID" value="KXB02539.1"/>
    <property type="molecule type" value="Genomic_DNA"/>
</dbReference>
<accession>A0A133V7W8</accession>